<comment type="caution">
    <text evidence="1">The sequence shown here is derived from an EMBL/GenBank/DDBJ whole genome shotgun (WGS) entry which is preliminary data.</text>
</comment>
<dbReference type="Proteomes" id="UP001143910">
    <property type="component" value="Unassembled WGS sequence"/>
</dbReference>
<gene>
    <name evidence="1" type="ORF">NQ176_g620</name>
</gene>
<accession>A0ACC1NWU6</accession>
<sequence>MFSSALWYAYLAGLVATASAANEGFFYGKNSLSKLLVKNVAAEKNCGCNGTWDRNAFPDISKRFGGSLAQAVLNSTEQIKVGPISIGENTYTLSADGYSFDSASNTTIWTTIISDMLAVAAHSQDHSIITGDYIHTVRGTHTITLTVYGDLSCSGIFKPCKAVPTTVQRRGSPESIGPGLDWSDPESVKKVVQLPRYNSSSLHKMITANKTLPMLIYLEDSGLLVDTASIQTEANSKLQARQGCPNTYYDAYSIDGTWSNYGNWLPISNCLYTNLAPSGGSLSFTWGYTMSYAESMGWGGPSIISSLSPAFSFSISQSYSNSNTYSCNVPGNSVGQLWFQNLNGYGYVYKQTCHNAGACGVTCGSNQGPNYSGAPGTGTQFGCSNGASNVNCNAYDNWAQYSVWSQ</sequence>
<keyword evidence="2" id="KW-1185">Reference proteome</keyword>
<protein>
    <submittedName>
        <fullName evidence="1">Uncharacterized protein</fullName>
    </submittedName>
</protein>
<proteinExistence type="predicted"/>
<evidence type="ECO:0000313" key="1">
    <source>
        <dbReference type="EMBL" id="KAJ2983534.1"/>
    </source>
</evidence>
<name>A0ACC1NWU6_9HYPO</name>
<reference evidence="1" key="1">
    <citation type="submission" date="2022-08" db="EMBL/GenBank/DDBJ databases">
        <title>Genome Sequence of Lecanicillium fungicola.</title>
        <authorList>
            <person name="Buettner E."/>
        </authorList>
    </citation>
    <scope>NUCLEOTIDE SEQUENCE</scope>
    <source>
        <strain evidence="1">Babe33</strain>
    </source>
</reference>
<evidence type="ECO:0000313" key="2">
    <source>
        <dbReference type="Proteomes" id="UP001143910"/>
    </source>
</evidence>
<organism evidence="1 2">
    <name type="scientific">Zarea fungicola</name>
    <dbReference type="NCBI Taxonomy" id="93591"/>
    <lineage>
        <taxon>Eukaryota</taxon>
        <taxon>Fungi</taxon>
        <taxon>Dikarya</taxon>
        <taxon>Ascomycota</taxon>
        <taxon>Pezizomycotina</taxon>
        <taxon>Sordariomycetes</taxon>
        <taxon>Hypocreomycetidae</taxon>
        <taxon>Hypocreales</taxon>
        <taxon>Cordycipitaceae</taxon>
        <taxon>Zarea</taxon>
    </lineage>
</organism>
<dbReference type="EMBL" id="JANJQO010000025">
    <property type="protein sequence ID" value="KAJ2983534.1"/>
    <property type="molecule type" value="Genomic_DNA"/>
</dbReference>